<name>A0A1L8D347_9THEO</name>
<evidence type="ECO:0000256" key="1">
    <source>
        <dbReference type="SAM" id="Phobius"/>
    </source>
</evidence>
<dbReference type="OrthoDB" id="1728069at2"/>
<dbReference type="AlphaFoldDB" id="A0A1L8D347"/>
<dbReference type="RefSeq" id="WP_075865749.1">
    <property type="nucleotide sequence ID" value="NZ_BDJL01000051.1"/>
</dbReference>
<comment type="caution">
    <text evidence="2">The sequence shown here is derived from an EMBL/GenBank/DDBJ whole genome shotgun (WGS) entry which is preliminary data.</text>
</comment>
<dbReference type="EMBL" id="BDJL01000051">
    <property type="protein sequence ID" value="GAV25598.1"/>
    <property type="molecule type" value="Genomic_DNA"/>
</dbReference>
<keyword evidence="1" id="KW-1133">Transmembrane helix</keyword>
<gene>
    <name evidence="2" type="ORF">ciss_15310</name>
</gene>
<evidence type="ECO:0000313" key="3">
    <source>
        <dbReference type="Proteomes" id="UP000187338"/>
    </source>
</evidence>
<keyword evidence="3" id="KW-1185">Reference proteome</keyword>
<reference evidence="3" key="1">
    <citation type="submission" date="2016-12" db="EMBL/GenBank/DDBJ databases">
        <title>Draft Genome Sequences od Carboxydothermus pertinax and islandicus, Hydrogenogenic Carboxydotrophic Bacteria.</title>
        <authorList>
            <person name="Fukuyama Y."/>
            <person name="Ohmae K."/>
            <person name="Yoneda Y."/>
            <person name="Yoshida T."/>
            <person name="Sako Y."/>
        </authorList>
    </citation>
    <scope>NUCLEOTIDE SEQUENCE [LARGE SCALE GENOMIC DNA]</scope>
    <source>
        <strain evidence="3">SET</strain>
    </source>
</reference>
<keyword evidence="1" id="KW-0472">Membrane</keyword>
<protein>
    <submittedName>
        <fullName evidence="2">Uncharacterized protein</fullName>
    </submittedName>
</protein>
<feature type="transmembrane region" description="Helical" evidence="1">
    <location>
        <begin position="6"/>
        <end position="24"/>
    </location>
</feature>
<accession>A0A1L8D347</accession>
<organism evidence="2 3">
    <name type="scientific">Carboxydothermus islandicus</name>
    <dbReference type="NCBI Taxonomy" id="661089"/>
    <lineage>
        <taxon>Bacteria</taxon>
        <taxon>Bacillati</taxon>
        <taxon>Bacillota</taxon>
        <taxon>Clostridia</taxon>
        <taxon>Thermoanaerobacterales</taxon>
        <taxon>Thermoanaerobacteraceae</taxon>
        <taxon>Carboxydothermus</taxon>
    </lineage>
</organism>
<dbReference type="SUPFAM" id="SSF69304">
    <property type="entry name" value="Tricorn protease N-terminal domain"/>
    <property type="match status" value="1"/>
</dbReference>
<evidence type="ECO:0000313" key="2">
    <source>
        <dbReference type="EMBL" id="GAV25598.1"/>
    </source>
</evidence>
<keyword evidence="1" id="KW-0812">Transmembrane</keyword>
<dbReference type="STRING" id="661089.ciss_15310"/>
<proteinExistence type="predicted"/>
<dbReference type="Proteomes" id="UP000187338">
    <property type="component" value="Unassembled WGS sequence"/>
</dbReference>
<sequence>MTKKLIIVFASIIILFFFFFILLSNQKTKNVDGKYEFNLNDLILVTPKLSKGTVLDHFNKITLNDLNLPNNTSMGDYCFDGDNVYVSIDFYGNFGEVKKTQVISYSLKNHQGNVLYETQEGLNGLAELSVSGNYLFWEEEKGNYTRIIKYDLTKKQFEKIYEINFAPLLIEANNNLLTWFEPDKRNTSELILKIYNFNDNTTEERNNIYIPHTYLRAIINENYLTYLQKDAAGNIYLHSEGLGNKKDILSIKIPEEFEPFSVEGNQQFVIFRGKYFNQELFMLNKKNGKFYKIDFSKYVKNLFSYKIQGDRILLIDSISHNAYIYNIKTNRLAKLLQTTSIDSKPFVLDKGHKGKFGIRYGDSILYIEK</sequence>